<accession>A0ABV8S9Z9</accession>
<evidence type="ECO:0000259" key="8">
    <source>
        <dbReference type="PROSITE" id="PS50949"/>
    </source>
</evidence>
<dbReference type="Gene3D" id="1.10.10.10">
    <property type="entry name" value="Winged helix-like DNA-binding domain superfamily/Winged helix DNA-binding domain"/>
    <property type="match status" value="1"/>
</dbReference>
<comment type="caution">
    <text evidence="9">The sequence shown here is derived from an EMBL/GenBank/DDBJ whole genome shotgun (WGS) entry which is preliminary data.</text>
</comment>
<keyword evidence="5" id="KW-0805">Transcription regulation</keyword>
<dbReference type="CDD" id="cd00609">
    <property type="entry name" value="AAT_like"/>
    <property type="match status" value="1"/>
</dbReference>
<dbReference type="PANTHER" id="PTHR46577:SF1">
    <property type="entry name" value="HTH-TYPE TRANSCRIPTIONAL REGULATORY PROTEIN GABR"/>
    <property type="match status" value="1"/>
</dbReference>
<organism evidence="9 10">
    <name type="scientific">Cohnella boryungensis</name>
    <dbReference type="NCBI Taxonomy" id="768479"/>
    <lineage>
        <taxon>Bacteria</taxon>
        <taxon>Bacillati</taxon>
        <taxon>Bacillota</taxon>
        <taxon>Bacilli</taxon>
        <taxon>Bacillales</taxon>
        <taxon>Paenibacillaceae</taxon>
        <taxon>Cohnella</taxon>
    </lineage>
</organism>
<comment type="cofactor">
    <cofactor evidence="1">
        <name>pyridoxal 5'-phosphate</name>
        <dbReference type="ChEBI" id="CHEBI:597326"/>
    </cofactor>
</comment>
<dbReference type="InterPro" id="IPR036390">
    <property type="entry name" value="WH_DNA-bd_sf"/>
</dbReference>
<evidence type="ECO:0000256" key="1">
    <source>
        <dbReference type="ARBA" id="ARBA00001933"/>
    </source>
</evidence>
<evidence type="ECO:0000313" key="10">
    <source>
        <dbReference type="Proteomes" id="UP001595755"/>
    </source>
</evidence>
<dbReference type="PRINTS" id="PR00035">
    <property type="entry name" value="HTHGNTR"/>
</dbReference>
<dbReference type="InterPro" id="IPR015424">
    <property type="entry name" value="PyrdxlP-dep_Trfase"/>
</dbReference>
<keyword evidence="3 9" id="KW-0808">Transferase</keyword>
<name>A0ABV8S9Z9_9BACL</name>
<dbReference type="Gene3D" id="3.40.640.10">
    <property type="entry name" value="Type I PLP-dependent aspartate aminotransferase-like (Major domain)"/>
    <property type="match status" value="1"/>
</dbReference>
<dbReference type="GO" id="GO:0008483">
    <property type="term" value="F:transaminase activity"/>
    <property type="evidence" value="ECO:0007669"/>
    <property type="project" value="UniProtKB-KW"/>
</dbReference>
<gene>
    <name evidence="9" type="ORF">ACFO1S_09995</name>
</gene>
<sequence>MLPLIPQLDVNKKDPLYTQLYNYLKEEIRSKHIPAHSKLPSQRQLAHDLQVSRNTVDAAYQQLLTEGYIQSEARKGLFVVEIRNSFDPAASSNNAAQQDSIEESVRNKSIPSMEGYDFKYGDVDIAHFPFKSWRRFAMKSLTAEEGSLLLYGEPQGERQLRKYIASYLSPSRGVNCSEDQIVIGAGTQCLLSLLCKIIGKDLVYAMEEPGYDRVRLVLKDYGKRVVPICLDEQGFDVGALSRSEAKVVYVTPSHQFPSGTVMSISRRLELMDWARRTGGYIIEDDYDSEFRYEGKPIPSLQSLDRDENVVYMGTFAKSLIPSLRMGFMVLPVRLLAVYREQFIGYKQTVSRLHQHTLTHFIESGEWSRHLKKARSRYKKRHQAILAAIQERMGDRVRIQGSASGLHLLLESDNGMTEDQLIAAAKNKGVNVYPVSPYYEMSPASAPAQVLLGFAGIDEKRISEGIRLLAEAWFE</sequence>
<keyword evidence="10" id="KW-1185">Reference proteome</keyword>
<feature type="domain" description="HTH gntR-type" evidence="8">
    <location>
        <begin position="14"/>
        <end position="82"/>
    </location>
</feature>
<dbReference type="PROSITE" id="PS50949">
    <property type="entry name" value="HTH_GNTR"/>
    <property type="match status" value="1"/>
</dbReference>
<keyword evidence="3 9" id="KW-0032">Aminotransferase</keyword>
<evidence type="ECO:0000256" key="2">
    <source>
        <dbReference type="ARBA" id="ARBA00005384"/>
    </source>
</evidence>
<dbReference type="SUPFAM" id="SSF53383">
    <property type="entry name" value="PLP-dependent transferases"/>
    <property type="match status" value="1"/>
</dbReference>
<dbReference type="Pfam" id="PF00155">
    <property type="entry name" value="Aminotran_1_2"/>
    <property type="match status" value="1"/>
</dbReference>
<evidence type="ECO:0000256" key="3">
    <source>
        <dbReference type="ARBA" id="ARBA00022576"/>
    </source>
</evidence>
<protein>
    <submittedName>
        <fullName evidence="9">PLP-dependent aminotransferase family protein</fullName>
    </submittedName>
</protein>
<evidence type="ECO:0000313" key="9">
    <source>
        <dbReference type="EMBL" id="MFC4303773.1"/>
    </source>
</evidence>
<dbReference type="CDD" id="cd07377">
    <property type="entry name" value="WHTH_GntR"/>
    <property type="match status" value="1"/>
</dbReference>
<proteinExistence type="inferred from homology"/>
<evidence type="ECO:0000256" key="4">
    <source>
        <dbReference type="ARBA" id="ARBA00022898"/>
    </source>
</evidence>
<dbReference type="Pfam" id="PF00392">
    <property type="entry name" value="GntR"/>
    <property type="match status" value="1"/>
</dbReference>
<keyword evidence="4" id="KW-0663">Pyridoxal phosphate</keyword>
<dbReference type="PANTHER" id="PTHR46577">
    <property type="entry name" value="HTH-TYPE TRANSCRIPTIONAL REGULATORY PROTEIN GABR"/>
    <property type="match status" value="1"/>
</dbReference>
<evidence type="ECO:0000256" key="5">
    <source>
        <dbReference type="ARBA" id="ARBA00023015"/>
    </source>
</evidence>
<dbReference type="InterPro" id="IPR004839">
    <property type="entry name" value="Aminotransferase_I/II_large"/>
</dbReference>
<dbReference type="RefSeq" id="WP_204603761.1">
    <property type="nucleotide sequence ID" value="NZ_JBHSED010000015.1"/>
</dbReference>
<evidence type="ECO:0000256" key="7">
    <source>
        <dbReference type="ARBA" id="ARBA00023163"/>
    </source>
</evidence>
<dbReference type="Proteomes" id="UP001595755">
    <property type="component" value="Unassembled WGS sequence"/>
</dbReference>
<dbReference type="InterPro" id="IPR015421">
    <property type="entry name" value="PyrdxlP-dep_Trfase_major"/>
</dbReference>
<comment type="similarity">
    <text evidence="2">In the C-terminal section; belongs to the class-I pyridoxal-phosphate-dependent aminotransferase family.</text>
</comment>
<dbReference type="InterPro" id="IPR036388">
    <property type="entry name" value="WH-like_DNA-bd_sf"/>
</dbReference>
<dbReference type="EMBL" id="JBHSED010000015">
    <property type="protein sequence ID" value="MFC4303773.1"/>
    <property type="molecule type" value="Genomic_DNA"/>
</dbReference>
<evidence type="ECO:0000256" key="6">
    <source>
        <dbReference type="ARBA" id="ARBA00023125"/>
    </source>
</evidence>
<dbReference type="SMART" id="SM00345">
    <property type="entry name" value="HTH_GNTR"/>
    <property type="match status" value="1"/>
</dbReference>
<reference evidence="10" key="1">
    <citation type="journal article" date="2019" name="Int. J. Syst. Evol. Microbiol.">
        <title>The Global Catalogue of Microorganisms (GCM) 10K type strain sequencing project: providing services to taxonomists for standard genome sequencing and annotation.</title>
        <authorList>
            <consortium name="The Broad Institute Genomics Platform"/>
            <consortium name="The Broad Institute Genome Sequencing Center for Infectious Disease"/>
            <person name="Wu L."/>
            <person name="Ma J."/>
        </authorList>
    </citation>
    <scope>NUCLEOTIDE SEQUENCE [LARGE SCALE GENOMIC DNA]</scope>
    <source>
        <strain evidence="10">CGMCC 4.1641</strain>
    </source>
</reference>
<keyword evidence="7" id="KW-0804">Transcription</keyword>
<keyword evidence="6" id="KW-0238">DNA-binding</keyword>
<dbReference type="InterPro" id="IPR051446">
    <property type="entry name" value="HTH_trans_reg/aminotransferase"/>
</dbReference>
<dbReference type="SUPFAM" id="SSF46785">
    <property type="entry name" value="Winged helix' DNA-binding domain"/>
    <property type="match status" value="1"/>
</dbReference>
<dbReference type="InterPro" id="IPR000524">
    <property type="entry name" value="Tscrpt_reg_HTH_GntR"/>
</dbReference>